<feature type="transmembrane region" description="Helical" evidence="1">
    <location>
        <begin position="333"/>
        <end position="356"/>
    </location>
</feature>
<feature type="transmembrane region" description="Helical" evidence="1">
    <location>
        <begin position="142"/>
        <end position="160"/>
    </location>
</feature>
<name>A0ABU7XK57_9HYPH</name>
<evidence type="ECO:0000313" key="2">
    <source>
        <dbReference type="EMBL" id="MEF3367768.1"/>
    </source>
</evidence>
<dbReference type="EMBL" id="JAZHYN010000057">
    <property type="protein sequence ID" value="MEF3367768.1"/>
    <property type="molecule type" value="Genomic_DNA"/>
</dbReference>
<feature type="transmembrane region" description="Helical" evidence="1">
    <location>
        <begin position="279"/>
        <end position="309"/>
    </location>
</feature>
<reference evidence="2 3" key="1">
    <citation type="submission" date="2024-02" db="EMBL/GenBank/DDBJ databases">
        <authorList>
            <person name="Grouzdev D."/>
        </authorList>
    </citation>
    <scope>NUCLEOTIDE SEQUENCE [LARGE SCALE GENOMIC DNA]</scope>
    <source>
        <strain evidence="2 3">9N</strain>
    </source>
</reference>
<keyword evidence="3" id="KW-1185">Reference proteome</keyword>
<organism evidence="2 3">
    <name type="scientific">Methylocystis borbori</name>
    <dbReference type="NCBI Taxonomy" id="3118750"/>
    <lineage>
        <taxon>Bacteria</taxon>
        <taxon>Pseudomonadati</taxon>
        <taxon>Pseudomonadota</taxon>
        <taxon>Alphaproteobacteria</taxon>
        <taxon>Hyphomicrobiales</taxon>
        <taxon>Methylocystaceae</taxon>
        <taxon>Methylocystis</taxon>
    </lineage>
</organism>
<keyword evidence="1" id="KW-0472">Membrane</keyword>
<feature type="transmembrane region" description="Helical" evidence="1">
    <location>
        <begin position="87"/>
        <end position="110"/>
    </location>
</feature>
<evidence type="ECO:0000313" key="3">
    <source>
        <dbReference type="Proteomes" id="UP001350748"/>
    </source>
</evidence>
<feature type="transmembrane region" description="Helical" evidence="1">
    <location>
        <begin position="9"/>
        <end position="32"/>
    </location>
</feature>
<sequence>MSKVSRRNILLISIFWLFIGLCVGALALGWAIDHVTIVEFAPDDMIDLYVSIGLTAALVLLAYLLLGFAGHFLLGDEESTARQAIGFWLRLLLILAFIGACVAGILALAARGEQIFFWRYPLPLWVIGDPILEEPLFAAHRYAAYLLAGAILIYLLYAAYDHLRPAAPVAPGGALELAAAPTLAALIADGLAQGFRFFGGFAFWLQLLLWIVSALLLVFAYVGHTISPDRSRLSDAIYWATGGVALLILTTLFAFKYMKTARWIRSRPTAYLGHERRMAFWFVGLGGFISIAGALISFVGVGLSVALLIGKTVSQPPGIAITDPQKIIRALDVFILLVNINLLFAHFIGFGVAAWLSISAWKARHQYLLMTDGGD</sequence>
<proteinExistence type="predicted"/>
<dbReference type="RefSeq" id="WP_332082808.1">
    <property type="nucleotide sequence ID" value="NZ_JAZHYN010000057.1"/>
</dbReference>
<dbReference type="Proteomes" id="UP001350748">
    <property type="component" value="Unassembled WGS sequence"/>
</dbReference>
<feature type="transmembrane region" description="Helical" evidence="1">
    <location>
        <begin position="52"/>
        <end position="75"/>
    </location>
</feature>
<dbReference type="Pfam" id="PF12263">
    <property type="entry name" value="DUF3611"/>
    <property type="match status" value="1"/>
</dbReference>
<protein>
    <submittedName>
        <fullName evidence="2">DUF3611 family protein</fullName>
    </submittedName>
</protein>
<comment type="caution">
    <text evidence="2">The sequence shown here is derived from an EMBL/GenBank/DDBJ whole genome shotgun (WGS) entry which is preliminary data.</text>
</comment>
<dbReference type="InterPro" id="IPR022051">
    <property type="entry name" value="DUF3611"/>
</dbReference>
<keyword evidence="1" id="KW-0812">Transmembrane</keyword>
<feature type="transmembrane region" description="Helical" evidence="1">
    <location>
        <begin position="201"/>
        <end position="224"/>
    </location>
</feature>
<evidence type="ECO:0000256" key="1">
    <source>
        <dbReference type="SAM" id="Phobius"/>
    </source>
</evidence>
<feature type="transmembrane region" description="Helical" evidence="1">
    <location>
        <begin position="236"/>
        <end position="258"/>
    </location>
</feature>
<gene>
    <name evidence="2" type="ORF">V3H18_14630</name>
</gene>
<accession>A0ABU7XK57</accession>
<keyword evidence="1" id="KW-1133">Transmembrane helix</keyword>